<dbReference type="EMBL" id="KL367581">
    <property type="protein sequence ID" value="KFD63065.1"/>
    <property type="molecule type" value="Genomic_DNA"/>
</dbReference>
<gene>
    <name evidence="1" type="ORF">M513_07996</name>
    <name evidence="2" type="ORF">M514_07996</name>
</gene>
<evidence type="ECO:0000313" key="3">
    <source>
        <dbReference type="Proteomes" id="UP000030764"/>
    </source>
</evidence>
<dbReference type="AlphaFoldDB" id="A0A085M1K0"/>
<reference evidence="1 3" key="1">
    <citation type="journal article" date="2014" name="Nat. Genet.">
        <title>Genome and transcriptome of the porcine whipworm Trichuris suis.</title>
        <authorList>
            <person name="Jex A.R."/>
            <person name="Nejsum P."/>
            <person name="Schwarz E.M."/>
            <person name="Hu L."/>
            <person name="Young N.D."/>
            <person name="Hall R.S."/>
            <person name="Korhonen P.K."/>
            <person name="Liao S."/>
            <person name="Thamsborg S."/>
            <person name="Xia J."/>
            <person name="Xu P."/>
            <person name="Wang S."/>
            <person name="Scheerlinck J.P."/>
            <person name="Hofmann A."/>
            <person name="Sternberg P.W."/>
            <person name="Wang J."/>
            <person name="Gasser R.B."/>
        </authorList>
    </citation>
    <scope>NUCLEOTIDE SEQUENCE [LARGE SCALE GENOMIC DNA]</scope>
    <source>
        <strain evidence="2">DCEP-RM93F</strain>
        <strain evidence="1">DCEP-RM93M</strain>
    </source>
</reference>
<dbReference type="Proteomes" id="UP000030764">
    <property type="component" value="Unassembled WGS sequence"/>
</dbReference>
<dbReference type="EMBL" id="KL363243">
    <property type="protein sequence ID" value="KFD51096.1"/>
    <property type="molecule type" value="Genomic_DNA"/>
</dbReference>
<proteinExistence type="predicted"/>
<name>A0A085M1K0_9BILA</name>
<evidence type="ECO:0000313" key="1">
    <source>
        <dbReference type="EMBL" id="KFD51096.1"/>
    </source>
</evidence>
<sequence>MTNLREANPPFFVQFSSPSSHTTYSDLYLRDCDLKSILLPSKLESSFYRFAKIFDLKCPVEKPRDFIDQLDQSPDYSNLLLKSDFQVAALPAVAFHMCICSRSSSLPSHVSATSLVFAYSTVLGTEKANEHVPYSYRYLELIC</sequence>
<protein>
    <submittedName>
        <fullName evidence="1">Uncharacterized protein</fullName>
    </submittedName>
</protein>
<organism evidence="1 3">
    <name type="scientific">Trichuris suis</name>
    <name type="common">pig whipworm</name>
    <dbReference type="NCBI Taxonomy" id="68888"/>
    <lineage>
        <taxon>Eukaryota</taxon>
        <taxon>Metazoa</taxon>
        <taxon>Ecdysozoa</taxon>
        <taxon>Nematoda</taxon>
        <taxon>Enoplea</taxon>
        <taxon>Dorylaimia</taxon>
        <taxon>Trichinellida</taxon>
        <taxon>Trichuridae</taxon>
        <taxon>Trichuris</taxon>
    </lineage>
</organism>
<evidence type="ECO:0000313" key="2">
    <source>
        <dbReference type="EMBL" id="KFD63065.1"/>
    </source>
</evidence>
<accession>A0A085M1K0</accession>
<dbReference type="Proteomes" id="UP000030758">
    <property type="component" value="Unassembled WGS sequence"/>
</dbReference>
<keyword evidence="3" id="KW-1185">Reference proteome</keyword>